<dbReference type="PANTHER" id="PTHR32385:SF15">
    <property type="entry name" value="INOSITOL PHOSPHOCERAMIDE MANNOSYLTRANSFERASE 1"/>
    <property type="match status" value="1"/>
</dbReference>
<proteinExistence type="predicted"/>
<dbReference type="Gene3D" id="3.90.550.20">
    <property type="match status" value="1"/>
</dbReference>
<dbReference type="InterPro" id="IPR029044">
    <property type="entry name" value="Nucleotide-diphossugar_trans"/>
</dbReference>
<keyword evidence="1 2" id="KW-0808">Transferase</keyword>
<sequence length="296" mass="34932">MGELKVLHRIYFGFDGKPDLYQEYLETWKEQFPEYRIMHWNAENLPMDLNEYVSIHTKEKDAVFLGDYFRWWVLREYGGIYLDADIEIVNGELFNQYIEEFEQSDNHALVGIDTDARYYTAHSMACKQNSELANFMCTVYENLGPLRHWRKTFCTAPQLLSLYFMEKGKRTHELGKFTHCEAITDLAGVRIYPKAYFSPLCYYDTHTAGSSVFFLRDYNPNQTALCHHYGCSWHTEESAYFNKGQATLTQRPMLKDYFIATTQTEGSKPHKMQHILIKIWQFVLKIPHKINTLLKS</sequence>
<dbReference type="InterPro" id="IPR051706">
    <property type="entry name" value="Glycosyltransferase_domain"/>
</dbReference>
<dbReference type="GO" id="GO:0051999">
    <property type="term" value="P:mannosyl-inositol phosphorylceramide biosynthetic process"/>
    <property type="evidence" value="ECO:0007669"/>
    <property type="project" value="TreeGrafter"/>
</dbReference>
<dbReference type="EMBL" id="FOKY01000009">
    <property type="protein sequence ID" value="SFB83768.1"/>
    <property type="molecule type" value="Genomic_DNA"/>
</dbReference>
<dbReference type="GO" id="GO:0000030">
    <property type="term" value="F:mannosyltransferase activity"/>
    <property type="evidence" value="ECO:0007669"/>
    <property type="project" value="TreeGrafter"/>
</dbReference>
<dbReference type="Proteomes" id="UP000240042">
    <property type="component" value="Unassembled WGS sequence"/>
</dbReference>
<dbReference type="PANTHER" id="PTHR32385">
    <property type="entry name" value="MANNOSYL PHOSPHORYLINOSITOL CERAMIDE SYNTHASE"/>
    <property type="match status" value="1"/>
</dbReference>
<dbReference type="InterPro" id="IPR007577">
    <property type="entry name" value="GlycoTrfase_DXD_sugar-bd_CS"/>
</dbReference>
<gene>
    <name evidence="2" type="ORF">SAMN02745150_01019</name>
</gene>
<organism evidence="2 3">
    <name type="scientific">Brevinema andersonii</name>
    <dbReference type="NCBI Taxonomy" id="34097"/>
    <lineage>
        <taxon>Bacteria</taxon>
        <taxon>Pseudomonadati</taxon>
        <taxon>Spirochaetota</taxon>
        <taxon>Spirochaetia</taxon>
        <taxon>Brevinematales</taxon>
        <taxon>Brevinemataceae</taxon>
        <taxon>Brevinema</taxon>
    </lineage>
</organism>
<protein>
    <submittedName>
        <fullName evidence="2">Glycosyltransferase sugar-binding region containing DXD motif-containing protein</fullName>
    </submittedName>
</protein>
<dbReference type="STRING" id="34097.SAMN02745150_01019"/>
<dbReference type="OrthoDB" id="9802987at2"/>
<reference evidence="3" key="1">
    <citation type="submission" date="2016-10" db="EMBL/GenBank/DDBJ databases">
        <authorList>
            <person name="Varghese N."/>
            <person name="Submissions S."/>
        </authorList>
    </citation>
    <scope>NUCLEOTIDE SEQUENCE [LARGE SCALE GENOMIC DNA]</scope>
    <source>
        <strain evidence="3">ATCC 43811</strain>
    </source>
</reference>
<keyword evidence="3" id="KW-1185">Reference proteome</keyword>
<name>A0A1I1EEK7_BREAD</name>
<dbReference type="SUPFAM" id="SSF53448">
    <property type="entry name" value="Nucleotide-diphospho-sugar transferases"/>
    <property type="match status" value="1"/>
</dbReference>
<dbReference type="Pfam" id="PF04488">
    <property type="entry name" value="Gly_transf_sug"/>
    <property type="match status" value="1"/>
</dbReference>
<dbReference type="GO" id="GO:0016020">
    <property type="term" value="C:membrane"/>
    <property type="evidence" value="ECO:0007669"/>
    <property type="project" value="GOC"/>
</dbReference>
<accession>A0A1I1EEK7</accession>
<dbReference type="RefSeq" id="WP_092319281.1">
    <property type="nucleotide sequence ID" value="NZ_FOKY01000009.1"/>
</dbReference>
<evidence type="ECO:0000256" key="1">
    <source>
        <dbReference type="ARBA" id="ARBA00022679"/>
    </source>
</evidence>
<dbReference type="AlphaFoldDB" id="A0A1I1EEK7"/>
<evidence type="ECO:0000313" key="3">
    <source>
        <dbReference type="Proteomes" id="UP000240042"/>
    </source>
</evidence>
<evidence type="ECO:0000313" key="2">
    <source>
        <dbReference type="EMBL" id="SFB83768.1"/>
    </source>
</evidence>